<protein>
    <submittedName>
        <fullName evidence="1">Acylesterase/phospholipase RssA</fullName>
    </submittedName>
</protein>
<name>A0ACC5NZT2_9BACT</name>
<evidence type="ECO:0000313" key="1">
    <source>
        <dbReference type="EMBL" id="MBB5339995.1"/>
    </source>
</evidence>
<sequence length="552" mass="59952">MQKTGRVVFLGGGGVFRGAFHIGVLGALKISRLFPDLVIGASVGALMGGALANLATSEAADEVGILGNLALVFLTVDTSVALTRTLKNAAKQIGTRARLIRLSPSELRRRVLRGSQADPGYAATGAPPVLIDAISALFEIPHINTAAIASQFVAGHITTAVERFLQELREETLMSFEIKNYLMGVDLLSGVAKKLLGYDRAGLLSGSLNRSHLQPYHTVAEGKNSVSFFATTSFLNGRVSLLLGRDFLDPTPTWDGLYAGLSSSAFPAVFAPRSESDLLPGRGRTDRLFGDGGMFDNLPFQPAYEVLGVVQDGSVREDDSLRSKLCQRADDPDLFIAAGLDARPKAEYGQGQFDSLAKIRDRAKALSVESKANTYAFGAVKTRDAMRDIGRSNRTVKPDEHEVAFLQKVVSSYVLNISPKDKKHINPTFAFCRSMGLDKERVRRSIGDGCYQTLQQLASDPLSQKIIADRKLAPLTGPREVKKSKWRFLKKRWKSLTRKHAGSAADKPSRQCPFFSLGDANFDCPFGQSVEEDVAAIWSTCSDDHSMKQPVP</sequence>
<proteinExistence type="predicted"/>
<evidence type="ECO:0000313" key="2">
    <source>
        <dbReference type="Proteomes" id="UP000569005"/>
    </source>
</evidence>
<comment type="caution">
    <text evidence="1">The sequence shown here is derived from an EMBL/GenBank/DDBJ whole genome shotgun (WGS) entry which is preliminary data.</text>
</comment>
<keyword evidence="2" id="KW-1185">Reference proteome</keyword>
<organism evidence="1 2">
    <name type="scientific">Tunturiibacter gelidiferens</name>
    <dbReference type="NCBI Taxonomy" id="3069689"/>
    <lineage>
        <taxon>Bacteria</taxon>
        <taxon>Pseudomonadati</taxon>
        <taxon>Acidobacteriota</taxon>
        <taxon>Terriglobia</taxon>
        <taxon>Terriglobales</taxon>
        <taxon>Acidobacteriaceae</taxon>
        <taxon>Tunturiibacter</taxon>
    </lineage>
</organism>
<accession>A0ACC5NZT2</accession>
<reference evidence="1" key="1">
    <citation type="submission" date="2020-08" db="EMBL/GenBank/DDBJ databases">
        <title>Genomic Encyclopedia of Type Strains, Phase IV (KMG-V): Genome sequencing to study the core and pangenomes of soil and plant-associated prokaryotes.</title>
        <authorList>
            <person name="Whitman W."/>
        </authorList>
    </citation>
    <scope>NUCLEOTIDE SEQUENCE</scope>
    <source>
        <strain evidence="1">M8UP15</strain>
    </source>
</reference>
<dbReference type="Proteomes" id="UP000569005">
    <property type="component" value="Unassembled WGS sequence"/>
</dbReference>
<dbReference type="EMBL" id="JACHEA010000001">
    <property type="protein sequence ID" value="MBB5339995.1"/>
    <property type="molecule type" value="Genomic_DNA"/>
</dbReference>
<gene>
    <name evidence="1" type="ORF">HDF13_002328</name>
</gene>